<sequence>MAEAGCNDVTRSSDLYLEEERISTEARGRQLLQDECLELKDGESVAILRTHQEIEKDCENIKCLGQGVSGLVTLVRYKGMLAVKKSPLKDNVFPNHFFIDEGSILHELKGAGGAPRLLALAIDSPVIIMTFCEGKLLQISKPGDDIVDKDSWWLKVFLSVTKNVMDIHALGCTHNDLHGINIILSTKEDKDSPVTYLLDFGLAVMEDWGHTDEEEQLKRNAPELDIRSLGYLLKGLILYHIKTSTSSHKELWEGGLNELVYAMYNIDLTKVPPLSYVYQELSRLLRLSMERQQLSLQPLNITHQPTTSTSPSLIPIYTEKGMRVARYLSFPLTPPRPLTCSKISCDDVKHYKYKSKVK</sequence>
<comment type="caution">
    <text evidence="3">The sequence shown here is derived from an EMBL/GenBank/DDBJ whole genome shotgun (WGS) entry which is preliminary data.</text>
</comment>
<dbReference type="SMART" id="SM00220">
    <property type="entry name" value="S_TKc"/>
    <property type="match status" value="1"/>
</dbReference>
<dbReference type="PROSITE" id="PS00107">
    <property type="entry name" value="PROTEIN_KINASE_ATP"/>
    <property type="match status" value="1"/>
</dbReference>
<evidence type="ECO:0000313" key="3">
    <source>
        <dbReference type="EMBL" id="KAK4306017.1"/>
    </source>
</evidence>
<keyword evidence="1" id="KW-0067">ATP-binding</keyword>
<feature type="domain" description="Protein kinase" evidence="2">
    <location>
        <begin position="58"/>
        <end position="358"/>
    </location>
</feature>
<protein>
    <recommendedName>
        <fullName evidence="2">Protein kinase domain-containing protein</fullName>
    </recommendedName>
</protein>
<keyword evidence="1" id="KW-0547">Nucleotide-binding</keyword>
<feature type="binding site" evidence="1">
    <location>
        <position position="89"/>
    </location>
    <ligand>
        <name>ATP</name>
        <dbReference type="ChEBI" id="CHEBI:30616"/>
    </ligand>
</feature>
<gene>
    <name evidence="3" type="ORF">Pmani_022130</name>
</gene>
<proteinExistence type="predicted"/>
<dbReference type="InterPro" id="IPR000719">
    <property type="entry name" value="Prot_kinase_dom"/>
</dbReference>
<dbReference type="SUPFAM" id="SSF56112">
    <property type="entry name" value="Protein kinase-like (PK-like)"/>
    <property type="match status" value="1"/>
</dbReference>
<dbReference type="EMBL" id="JAWZYT010002196">
    <property type="protein sequence ID" value="KAK4306017.1"/>
    <property type="molecule type" value="Genomic_DNA"/>
</dbReference>
<dbReference type="GO" id="GO:0005524">
    <property type="term" value="F:ATP binding"/>
    <property type="evidence" value="ECO:0007669"/>
    <property type="project" value="UniProtKB-UniRule"/>
</dbReference>
<dbReference type="InterPro" id="IPR017441">
    <property type="entry name" value="Protein_kinase_ATP_BS"/>
</dbReference>
<dbReference type="GO" id="GO:0004672">
    <property type="term" value="F:protein kinase activity"/>
    <property type="evidence" value="ECO:0007669"/>
    <property type="project" value="InterPro"/>
</dbReference>
<dbReference type="InterPro" id="IPR011009">
    <property type="entry name" value="Kinase-like_dom_sf"/>
</dbReference>
<evidence type="ECO:0000313" key="4">
    <source>
        <dbReference type="Proteomes" id="UP001292094"/>
    </source>
</evidence>
<dbReference type="PROSITE" id="PS50011">
    <property type="entry name" value="PROTEIN_KINASE_DOM"/>
    <property type="match status" value="1"/>
</dbReference>
<evidence type="ECO:0000256" key="1">
    <source>
        <dbReference type="PROSITE-ProRule" id="PRU10141"/>
    </source>
</evidence>
<name>A0AAE1U1G7_9EUCA</name>
<evidence type="ECO:0000259" key="2">
    <source>
        <dbReference type="PROSITE" id="PS50011"/>
    </source>
</evidence>
<organism evidence="3 4">
    <name type="scientific">Petrolisthes manimaculis</name>
    <dbReference type="NCBI Taxonomy" id="1843537"/>
    <lineage>
        <taxon>Eukaryota</taxon>
        <taxon>Metazoa</taxon>
        <taxon>Ecdysozoa</taxon>
        <taxon>Arthropoda</taxon>
        <taxon>Crustacea</taxon>
        <taxon>Multicrustacea</taxon>
        <taxon>Malacostraca</taxon>
        <taxon>Eumalacostraca</taxon>
        <taxon>Eucarida</taxon>
        <taxon>Decapoda</taxon>
        <taxon>Pleocyemata</taxon>
        <taxon>Anomura</taxon>
        <taxon>Galatheoidea</taxon>
        <taxon>Porcellanidae</taxon>
        <taxon>Petrolisthes</taxon>
    </lineage>
</organism>
<dbReference type="AlphaFoldDB" id="A0AAE1U1G7"/>
<keyword evidence="4" id="KW-1185">Reference proteome</keyword>
<dbReference type="Gene3D" id="1.10.510.10">
    <property type="entry name" value="Transferase(Phosphotransferase) domain 1"/>
    <property type="match status" value="1"/>
</dbReference>
<reference evidence="3" key="1">
    <citation type="submission" date="2023-11" db="EMBL/GenBank/DDBJ databases">
        <title>Genome assemblies of two species of porcelain crab, Petrolisthes cinctipes and Petrolisthes manimaculis (Anomura: Porcellanidae).</title>
        <authorList>
            <person name="Angst P."/>
        </authorList>
    </citation>
    <scope>NUCLEOTIDE SEQUENCE</scope>
    <source>
        <strain evidence="3">PB745_02</strain>
        <tissue evidence="3">Gill</tissue>
    </source>
</reference>
<accession>A0AAE1U1G7</accession>
<dbReference type="Proteomes" id="UP001292094">
    <property type="component" value="Unassembled WGS sequence"/>
</dbReference>